<keyword evidence="2" id="KW-1185">Reference proteome</keyword>
<reference evidence="3" key="1">
    <citation type="submission" date="2025-08" db="UniProtKB">
        <authorList>
            <consortium name="RefSeq"/>
        </authorList>
    </citation>
    <scope>IDENTIFICATION</scope>
    <source>
        <tissue evidence="3">Whole body</tissue>
    </source>
</reference>
<feature type="signal peptide" evidence="1">
    <location>
        <begin position="1"/>
        <end position="18"/>
    </location>
</feature>
<organism evidence="2 3">
    <name type="scientific">Polistes dominula</name>
    <name type="common">European paper wasp</name>
    <name type="synonym">Vespa dominula</name>
    <dbReference type="NCBI Taxonomy" id="743375"/>
    <lineage>
        <taxon>Eukaryota</taxon>
        <taxon>Metazoa</taxon>
        <taxon>Ecdysozoa</taxon>
        <taxon>Arthropoda</taxon>
        <taxon>Hexapoda</taxon>
        <taxon>Insecta</taxon>
        <taxon>Pterygota</taxon>
        <taxon>Neoptera</taxon>
        <taxon>Endopterygota</taxon>
        <taxon>Hymenoptera</taxon>
        <taxon>Apocrita</taxon>
        <taxon>Aculeata</taxon>
        <taxon>Vespoidea</taxon>
        <taxon>Vespidae</taxon>
        <taxon>Polistinae</taxon>
        <taxon>Polistini</taxon>
        <taxon>Polistes</taxon>
    </lineage>
</organism>
<dbReference type="GeneID" id="107064940"/>
<name>A0ABM1I088_POLDO</name>
<sequence length="122" mass="13845">MKYFVAVVLLAVFAVVSAHIPALNDKISEENKQSNIEKRSLEVKDGEIDFVSEAEEGSKKLTERNKRTVLYTAPVAYTAYSSPYAYARSYGYPYVASPYVASPYVASPYRSYPYVYNSPYYF</sequence>
<keyword evidence="1" id="KW-0732">Signal</keyword>
<feature type="chain" id="PRO_5047197694" evidence="1">
    <location>
        <begin position="19"/>
        <end position="122"/>
    </location>
</feature>
<gene>
    <name evidence="3" type="primary">LOC107064940</name>
</gene>
<dbReference type="Proteomes" id="UP000694924">
    <property type="component" value="Unplaced"/>
</dbReference>
<evidence type="ECO:0000313" key="2">
    <source>
        <dbReference type="Proteomes" id="UP000694924"/>
    </source>
</evidence>
<evidence type="ECO:0000256" key="1">
    <source>
        <dbReference type="SAM" id="SignalP"/>
    </source>
</evidence>
<evidence type="ECO:0000313" key="3">
    <source>
        <dbReference type="RefSeq" id="XP_015173625.1"/>
    </source>
</evidence>
<accession>A0ABM1I088</accession>
<protein>
    <submittedName>
        <fullName evidence="3">Uncharacterized protein LOC107064940</fullName>
    </submittedName>
</protein>
<dbReference type="RefSeq" id="XP_015173625.1">
    <property type="nucleotide sequence ID" value="XM_015318139.1"/>
</dbReference>
<proteinExistence type="predicted"/>